<feature type="region of interest" description="Disordered" evidence="1">
    <location>
        <begin position="120"/>
        <end position="146"/>
    </location>
</feature>
<organism evidence="2 3">
    <name type="scientific">Aphis glycines</name>
    <name type="common">Soybean aphid</name>
    <dbReference type="NCBI Taxonomy" id="307491"/>
    <lineage>
        <taxon>Eukaryota</taxon>
        <taxon>Metazoa</taxon>
        <taxon>Ecdysozoa</taxon>
        <taxon>Arthropoda</taxon>
        <taxon>Hexapoda</taxon>
        <taxon>Insecta</taxon>
        <taxon>Pterygota</taxon>
        <taxon>Neoptera</taxon>
        <taxon>Paraneoptera</taxon>
        <taxon>Hemiptera</taxon>
        <taxon>Sternorrhyncha</taxon>
        <taxon>Aphidomorpha</taxon>
        <taxon>Aphidoidea</taxon>
        <taxon>Aphididae</taxon>
        <taxon>Aphidini</taxon>
        <taxon>Aphis</taxon>
        <taxon>Aphis</taxon>
    </lineage>
</organism>
<dbReference type="OrthoDB" id="10259057at2759"/>
<feature type="region of interest" description="Disordered" evidence="1">
    <location>
        <begin position="55"/>
        <end position="101"/>
    </location>
</feature>
<evidence type="ECO:0000256" key="1">
    <source>
        <dbReference type="SAM" id="MobiDB-lite"/>
    </source>
</evidence>
<keyword evidence="3" id="KW-1185">Reference proteome</keyword>
<reference evidence="2 3" key="1">
    <citation type="submission" date="2019-08" db="EMBL/GenBank/DDBJ databases">
        <title>The genome of the soybean aphid Biotype 1, its phylome, world population structure and adaptation to the North American continent.</title>
        <authorList>
            <person name="Giordano R."/>
            <person name="Donthu R.K."/>
            <person name="Hernandez A.G."/>
            <person name="Wright C.L."/>
            <person name="Zimin A.V."/>
        </authorList>
    </citation>
    <scope>NUCLEOTIDE SEQUENCE [LARGE SCALE GENOMIC DNA]</scope>
    <source>
        <tissue evidence="2">Whole aphids</tissue>
    </source>
</reference>
<comment type="caution">
    <text evidence="2">The sequence shown here is derived from an EMBL/GenBank/DDBJ whole genome shotgun (WGS) entry which is preliminary data.</text>
</comment>
<proteinExistence type="predicted"/>
<feature type="region of interest" description="Disordered" evidence="1">
    <location>
        <begin position="227"/>
        <end position="250"/>
    </location>
</feature>
<feature type="compositionally biased region" description="Polar residues" evidence="1">
    <location>
        <begin position="160"/>
        <end position="194"/>
    </location>
</feature>
<evidence type="ECO:0000313" key="2">
    <source>
        <dbReference type="EMBL" id="KAE9541289.1"/>
    </source>
</evidence>
<dbReference type="EMBL" id="VYZN01000013">
    <property type="protein sequence ID" value="KAE9541289.1"/>
    <property type="molecule type" value="Genomic_DNA"/>
</dbReference>
<gene>
    <name evidence="2" type="ORF">AGLY_004534</name>
</gene>
<dbReference type="Proteomes" id="UP000475862">
    <property type="component" value="Unassembled WGS sequence"/>
</dbReference>
<dbReference type="AlphaFoldDB" id="A0A6G0TYC1"/>
<sequence length="263" mass="28807">MFKSCYRCCLFYFGFGRRSEDVGLNLGLLENGNSVAGSTEHYTVQKISSFGRHISHDEDGLSVSGFTSDGEDDDPPPKTHTMKKRGKWGKPINKLKDPKTPNSFQTLAGVSMMMLQPITAGAGSTSTPDLSLTSGKKEFSKKEDKMDYLSPASCKETTGWLKSQSMQDMTSTTDSDSFALSSKSADDNTSNSTARPHRFGSVATSMINVTSRLTSIRSKSSEVISNTWKTPVDNAPPVDPNAHQEQAYGNVNFKITYDQHTKK</sequence>
<protein>
    <submittedName>
        <fullName evidence="2">Uncharacterized protein</fullName>
    </submittedName>
</protein>
<feature type="region of interest" description="Disordered" evidence="1">
    <location>
        <begin position="159"/>
        <end position="199"/>
    </location>
</feature>
<feature type="compositionally biased region" description="Polar residues" evidence="1">
    <location>
        <begin position="122"/>
        <end position="134"/>
    </location>
</feature>
<name>A0A6G0TYC1_APHGL</name>
<accession>A0A6G0TYC1</accession>
<evidence type="ECO:0000313" key="3">
    <source>
        <dbReference type="Proteomes" id="UP000475862"/>
    </source>
</evidence>
<feature type="compositionally biased region" description="Basic and acidic residues" evidence="1">
    <location>
        <begin position="135"/>
        <end position="146"/>
    </location>
</feature>